<reference evidence="2" key="1">
    <citation type="journal article" date="2014" name="Proc. Natl. Acad. Sci. U.S.A.">
        <title>Extensive sampling of basidiomycete genomes demonstrates inadequacy of the white-rot/brown-rot paradigm for wood decay fungi.</title>
        <authorList>
            <person name="Riley R."/>
            <person name="Salamov A.A."/>
            <person name="Brown D.W."/>
            <person name="Nagy L.G."/>
            <person name="Floudas D."/>
            <person name="Held B.W."/>
            <person name="Levasseur A."/>
            <person name="Lombard V."/>
            <person name="Morin E."/>
            <person name="Otillar R."/>
            <person name="Lindquist E.A."/>
            <person name="Sun H."/>
            <person name="LaButti K.M."/>
            <person name="Schmutz J."/>
            <person name="Jabbour D."/>
            <person name="Luo H."/>
            <person name="Baker S.E."/>
            <person name="Pisabarro A.G."/>
            <person name="Walton J.D."/>
            <person name="Blanchette R.A."/>
            <person name="Henrissat B."/>
            <person name="Martin F."/>
            <person name="Cullen D."/>
            <person name="Hibbett D.S."/>
            <person name="Grigoriev I.V."/>
        </authorList>
    </citation>
    <scope>NUCLEOTIDE SEQUENCE [LARGE SCALE GENOMIC DNA]</scope>
    <source>
        <strain evidence="2">CBS 339.88</strain>
    </source>
</reference>
<dbReference type="AlphaFoldDB" id="A0A067STT3"/>
<proteinExistence type="predicted"/>
<protein>
    <submittedName>
        <fullName evidence="1">Uncharacterized protein</fullName>
    </submittedName>
</protein>
<evidence type="ECO:0000313" key="1">
    <source>
        <dbReference type="EMBL" id="KDR70178.1"/>
    </source>
</evidence>
<dbReference type="HOGENOM" id="CLU_2688001_0_0_1"/>
<evidence type="ECO:0000313" key="2">
    <source>
        <dbReference type="Proteomes" id="UP000027222"/>
    </source>
</evidence>
<accession>A0A067STT3</accession>
<organism evidence="1 2">
    <name type="scientific">Galerina marginata (strain CBS 339.88)</name>
    <dbReference type="NCBI Taxonomy" id="685588"/>
    <lineage>
        <taxon>Eukaryota</taxon>
        <taxon>Fungi</taxon>
        <taxon>Dikarya</taxon>
        <taxon>Basidiomycota</taxon>
        <taxon>Agaricomycotina</taxon>
        <taxon>Agaricomycetes</taxon>
        <taxon>Agaricomycetidae</taxon>
        <taxon>Agaricales</taxon>
        <taxon>Agaricineae</taxon>
        <taxon>Strophariaceae</taxon>
        <taxon>Galerina</taxon>
    </lineage>
</organism>
<sequence>MLNTDVYSRRIYSSRPLVPCLGQKCGGHAGGCGCGCGCGCLLFLAWCNVEDLTPAPVPMSYRRADGFFYSCRIL</sequence>
<dbReference type="Proteomes" id="UP000027222">
    <property type="component" value="Unassembled WGS sequence"/>
</dbReference>
<gene>
    <name evidence="1" type="ORF">GALMADRAFT_890481</name>
</gene>
<dbReference type="EMBL" id="KL142398">
    <property type="protein sequence ID" value="KDR70178.1"/>
    <property type="molecule type" value="Genomic_DNA"/>
</dbReference>
<name>A0A067STT3_GALM3</name>
<keyword evidence="2" id="KW-1185">Reference proteome</keyword>